<dbReference type="SUPFAM" id="SSF52540">
    <property type="entry name" value="P-loop containing nucleoside triphosphate hydrolases"/>
    <property type="match status" value="1"/>
</dbReference>
<dbReference type="EMBL" id="DVLC01000041">
    <property type="protein sequence ID" value="HIT46622.1"/>
    <property type="molecule type" value="Genomic_DNA"/>
</dbReference>
<dbReference type="Gene3D" id="3.40.50.300">
    <property type="entry name" value="P-loop containing nucleotide triphosphate hydrolases"/>
    <property type="match status" value="1"/>
</dbReference>
<dbReference type="InterPro" id="IPR027417">
    <property type="entry name" value="P-loop_NTPase"/>
</dbReference>
<accession>A0A9D1GP33</accession>
<organism evidence="4 5">
    <name type="scientific">Candidatus Cryptobacteroides merdipullorum</name>
    <dbReference type="NCBI Taxonomy" id="2840771"/>
    <lineage>
        <taxon>Bacteria</taxon>
        <taxon>Pseudomonadati</taxon>
        <taxon>Bacteroidota</taxon>
        <taxon>Bacteroidia</taxon>
        <taxon>Bacteroidales</taxon>
        <taxon>Candidatus Cryptobacteroides</taxon>
    </lineage>
</organism>
<comment type="caution">
    <text evidence="4">The sequence shown here is derived from an EMBL/GenBank/DDBJ whole genome shotgun (WGS) entry which is preliminary data.</text>
</comment>
<protein>
    <submittedName>
        <fullName evidence="4">Zeta toxin family protein</fullName>
    </submittedName>
</protein>
<gene>
    <name evidence="4" type="ORF">IAC35_02045</name>
</gene>
<evidence type="ECO:0000259" key="3">
    <source>
        <dbReference type="Pfam" id="PF06414"/>
    </source>
</evidence>
<dbReference type="InterPro" id="IPR010488">
    <property type="entry name" value="Zeta_toxin_domain"/>
</dbReference>
<dbReference type="GO" id="GO:0005524">
    <property type="term" value="F:ATP binding"/>
    <property type="evidence" value="ECO:0007669"/>
    <property type="project" value="UniProtKB-KW"/>
</dbReference>
<evidence type="ECO:0000256" key="2">
    <source>
        <dbReference type="ARBA" id="ARBA00022840"/>
    </source>
</evidence>
<feature type="domain" description="Zeta toxin" evidence="3">
    <location>
        <begin position="2"/>
        <end position="130"/>
    </location>
</feature>
<evidence type="ECO:0000256" key="1">
    <source>
        <dbReference type="ARBA" id="ARBA00022741"/>
    </source>
</evidence>
<dbReference type="AlphaFoldDB" id="A0A9D1GP33"/>
<dbReference type="PANTHER" id="PTHR39206:SF1">
    <property type="entry name" value="SLL8004 PROTEIN"/>
    <property type="match status" value="1"/>
</dbReference>
<sequence>MPNLYIISGCNGSGKTTASYTLLPDLLDCRQFVNSDEFAKSLSPFDPAAASITASRYMMMKINYMLGRYEDFSIETTLATRSLVKIIEEAQSVGYEVTILYFWLNSPELAVRRVRDRVAAGGHDIPENVIRRRYVMGLKYFFETYKPLCDHWILADNSKSPFTIVAKGSRHMSYIKDNEKFRMIWNIVYPNEEY</sequence>
<reference evidence="4" key="1">
    <citation type="submission" date="2020-10" db="EMBL/GenBank/DDBJ databases">
        <authorList>
            <person name="Gilroy R."/>
        </authorList>
    </citation>
    <scope>NUCLEOTIDE SEQUENCE</scope>
    <source>
        <strain evidence="4">ChiHecec2B26-709</strain>
    </source>
</reference>
<dbReference type="GO" id="GO:0016301">
    <property type="term" value="F:kinase activity"/>
    <property type="evidence" value="ECO:0007669"/>
    <property type="project" value="InterPro"/>
</dbReference>
<dbReference type="PANTHER" id="PTHR39206">
    <property type="entry name" value="SLL8004 PROTEIN"/>
    <property type="match status" value="1"/>
</dbReference>
<evidence type="ECO:0000313" key="5">
    <source>
        <dbReference type="Proteomes" id="UP000886881"/>
    </source>
</evidence>
<dbReference type="Proteomes" id="UP000886881">
    <property type="component" value="Unassembled WGS sequence"/>
</dbReference>
<keyword evidence="2" id="KW-0067">ATP-binding</keyword>
<keyword evidence="1" id="KW-0547">Nucleotide-binding</keyword>
<reference evidence="4" key="2">
    <citation type="journal article" date="2021" name="PeerJ">
        <title>Extensive microbial diversity within the chicken gut microbiome revealed by metagenomics and culture.</title>
        <authorList>
            <person name="Gilroy R."/>
            <person name="Ravi A."/>
            <person name="Getino M."/>
            <person name="Pursley I."/>
            <person name="Horton D.L."/>
            <person name="Alikhan N.F."/>
            <person name="Baker D."/>
            <person name="Gharbi K."/>
            <person name="Hall N."/>
            <person name="Watson M."/>
            <person name="Adriaenssens E.M."/>
            <person name="Foster-Nyarko E."/>
            <person name="Jarju S."/>
            <person name="Secka A."/>
            <person name="Antonio M."/>
            <person name="Oren A."/>
            <person name="Chaudhuri R.R."/>
            <person name="La Ragione R."/>
            <person name="Hildebrand F."/>
            <person name="Pallen M.J."/>
        </authorList>
    </citation>
    <scope>NUCLEOTIDE SEQUENCE</scope>
    <source>
        <strain evidence="4">ChiHecec2B26-709</strain>
    </source>
</reference>
<name>A0A9D1GP33_9BACT</name>
<proteinExistence type="predicted"/>
<evidence type="ECO:0000313" key="4">
    <source>
        <dbReference type="EMBL" id="HIT46622.1"/>
    </source>
</evidence>
<dbReference type="Pfam" id="PF06414">
    <property type="entry name" value="Zeta_toxin"/>
    <property type="match status" value="1"/>
</dbReference>